<reference evidence="2" key="1">
    <citation type="submission" date="2017-08" db="EMBL/GenBank/DDBJ databases">
        <title>A dynamic microbial community with high functional redundancy inhabits the cold, oxic subseafloor aquifer.</title>
        <authorList>
            <person name="Tully B.J."/>
            <person name="Wheat C.G."/>
            <person name="Glazer B.T."/>
            <person name="Huber J.A."/>
        </authorList>
    </citation>
    <scope>NUCLEOTIDE SEQUENCE [LARGE SCALE GENOMIC DNA]</scope>
</reference>
<dbReference type="Proteomes" id="UP000218767">
    <property type="component" value="Unassembled WGS sequence"/>
</dbReference>
<accession>A0A2A4X999</accession>
<comment type="caution">
    <text evidence="1">The sequence shown here is derived from an EMBL/GenBank/DDBJ whole genome shotgun (WGS) entry which is preliminary data.</text>
</comment>
<protein>
    <recommendedName>
        <fullName evidence="3">DUF2237 domain-containing protein</fullName>
    </recommendedName>
</protein>
<dbReference type="PANTHER" id="PTHR37466:SF1">
    <property type="entry name" value="SLR1628 PROTEIN"/>
    <property type="match status" value="1"/>
</dbReference>
<sequence length="123" mass="13895">MDDSLNVFDEELVPCGIDPVTGFYRDGCCNTSDEDLGSHTVCIHVDERFLQYSRFRGNDLSTPMPDFGFPGLSPGDSWCLCAARWLEAYEQNMAPKVYLTRTHKRALEIVSLDKLKELAVDLN</sequence>
<evidence type="ECO:0008006" key="3">
    <source>
        <dbReference type="Google" id="ProtNLM"/>
    </source>
</evidence>
<evidence type="ECO:0000313" key="2">
    <source>
        <dbReference type="Proteomes" id="UP000218767"/>
    </source>
</evidence>
<evidence type="ECO:0000313" key="1">
    <source>
        <dbReference type="EMBL" id="PCI79130.1"/>
    </source>
</evidence>
<dbReference type="Gene3D" id="3.30.56.110">
    <property type="entry name" value="Protein of unknown function DUF2237"/>
    <property type="match status" value="1"/>
</dbReference>
<dbReference type="PANTHER" id="PTHR37466">
    <property type="entry name" value="SLR1628 PROTEIN"/>
    <property type="match status" value="1"/>
</dbReference>
<organism evidence="1 2">
    <name type="scientific">SAR86 cluster bacterium</name>
    <dbReference type="NCBI Taxonomy" id="2030880"/>
    <lineage>
        <taxon>Bacteria</taxon>
        <taxon>Pseudomonadati</taxon>
        <taxon>Pseudomonadota</taxon>
        <taxon>Gammaproteobacteria</taxon>
        <taxon>SAR86 cluster</taxon>
    </lineage>
</organism>
<proteinExistence type="predicted"/>
<dbReference type="AlphaFoldDB" id="A0A2A4X999"/>
<dbReference type="Pfam" id="PF09996">
    <property type="entry name" value="DUF2237"/>
    <property type="match status" value="1"/>
</dbReference>
<name>A0A2A4X999_9GAMM</name>
<gene>
    <name evidence="1" type="ORF">COB20_05445</name>
</gene>
<dbReference type="EMBL" id="NVUL01000021">
    <property type="protein sequence ID" value="PCI79130.1"/>
    <property type="molecule type" value="Genomic_DNA"/>
</dbReference>
<dbReference type="InterPro" id="IPR018714">
    <property type="entry name" value="DUF2237"/>
</dbReference>